<dbReference type="Gene3D" id="3.40.630.30">
    <property type="match status" value="1"/>
</dbReference>
<accession>A0ABS2PFA0</accession>
<evidence type="ECO:0000313" key="2">
    <source>
        <dbReference type="EMBL" id="MBM7634102.1"/>
    </source>
</evidence>
<dbReference type="EMBL" id="JAFBEC010000009">
    <property type="protein sequence ID" value="MBM7634102.1"/>
    <property type="molecule type" value="Genomic_DNA"/>
</dbReference>
<protein>
    <submittedName>
        <fullName evidence="2">Ribosomal protein S18 acetylase RimI-like enzyme</fullName>
    </submittedName>
</protein>
<dbReference type="InterPro" id="IPR016181">
    <property type="entry name" value="Acyl_CoA_acyltransferase"/>
</dbReference>
<proteinExistence type="predicted"/>
<gene>
    <name evidence="2" type="ORF">JOD17_003202</name>
</gene>
<sequence length="112" mass="12662">MMYTDKEDVRIVQVEVVDESLKALLLLADPNLSLVEKYVERGFIYGLRDQDQWFGEYVLLETGPQTVEIMNVAVREDAQGNGYGEMLVRDAIKRAFSEGYHRIDIATGSTGT</sequence>
<dbReference type="PROSITE" id="PS51186">
    <property type="entry name" value="GNAT"/>
    <property type="match status" value="1"/>
</dbReference>
<dbReference type="Proteomes" id="UP000741863">
    <property type="component" value="Unassembled WGS sequence"/>
</dbReference>
<reference evidence="2 3" key="1">
    <citation type="submission" date="2021-01" db="EMBL/GenBank/DDBJ databases">
        <title>Genomic Encyclopedia of Type Strains, Phase IV (KMG-IV): sequencing the most valuable type-strain genomes for metagenomic binning, comparative biology and taxonomic classification.</title>
        <authorList>
            <person name="Goeker M."/>
        </authorList>
    </citation>
    <scope>NUCLEOTIDE SEQUENCE [LARGE SCALE GENOMIC DNA]</scope>
    <source>
        <strain evidence="2 3">DSM 25540</strain>
    </source>
</reference>
<dbReference type="InterPro" id="IPR000182">
    <property type="entry name" value="GNAT_dom"/>
</dbReference>
<dbReference type="SUPFAM" id="SSF55729">
    <property type="entry name" value="Acyl-CoA N-acyltransferases (Nat)"/>
    <property type="match status" value="1"/>
</dbReference>
<comment type="caution">
    <text evidence="2">The sequence shown here is derived from an EMBL/GenBank/DDBJ whole genome shotgun (WGS) entry which is preliminary data.</text>
</comment>
<dbReference type="CDD" id="cd04301">
    <property type="entry name" value="NAT_SF"/>
    <property type="match status" value="1"/>
</dbReference>
<dbReference type="Pfam" id="PF00583">
    <property type="entry name" value="Acetyltransf_1"/>
    <property type="match status" value="1"/>
</dbReference>
<feature type="domain" description="N-acetyltransferase" evidence="1">
    <location>
        <begin position="7"/>
        <end position="112"/>
    </location>
</feature>
<evidence type="ECO:0000313" key="3">
    <source>
        <dbReference type="Proteomes" id="UP000741863"/>
    </source>
</evidence>
<name>A0ABS2PFA0_9BACL</name>
<evidence type="ECO:0000259" key="1">
    <source>
        <dbReference type="PROSITE" id="PS51186"/>
    </source>
</evidence>
<organism evidence="2 3">
    <name type="scientific">Geomicrobium sediminis</name>
    <dbReference type="NCBI Taxonomy" id="1347788"/>
    <lineage>
        <taxon>Bacteria</taxon>
        <taxon>Bacillati</taxon>
        <taxon>Bacillota</taxon>
        <taxon>Bacilli</taxon>
        <taxon>Bacillales</taxon>
        <taxon>Geomicrobium</taxon>
    </lineage>
</organism>
<keyword evidence="3" id="KW-1185">Reference proteome</keyword>